<dbReference type="InterPro" id="IPR010384">
    <property type="entry name" value="MtfA_fam"/>
</dbReference>
<dbReference type="GO" id="GO:0008237">
    <property type="term" value="F:metallopeptidase activity"/>
    <property type="evidence" value="ECO:0007669"/>
    <property type="project" value="InterPro"/>
</dbReference>
<dbReference type="EMBL" id="DTGR01000202">
    <property type="protein sequence ID" value="HHS30598.1"/>
    <property type="molecule type" value="Genomic_DNA"/>
</dbReference>
<dbReference type="GO" id="GO:0005829">
    <property type="term" value="C:cytosol"/>
    <property type="evidence" value="ECO:0007669"/>
    <property type="project" value="TreeGrafter"/>
</dbReference>
<feature type="transmembrane region" description="Helical" evidence="1">
    <location>
        <begin position="6"/>
        <end position="23"/>
    </location>
</feature>
<dbReference type="AlphaFoldDB" id="A0A7V6A664"/>
<proteinExistence type="predicted"/>
<dbReference type="SUPFAM" id="SSF55486">
    <property type="entry name" value="Metalloproteases ('zincins'), catalytic domain"/>
    <property type="match status" value="1"/>
</dbReference>
<sequence>MQPAYLLFIPAFVIGTLYVVWQLRREARRKNLRTLPIKPEWINILEKNVKIYRRLPASLKEELHGHIQVFLQEKNFEGCGGLELTDEIKVTIAAQACLLLLNRKTNYYPGLSSIVIYPSTYIVKNDHLEEGVVIPAEMRLGESWRTGVVVLAWDEVLSGALNPTDGANVVFHEFAHQLDQENGEADGTPLLENRSQYLEWGRVLSKEFTLLQKKSLKHVRTVMNYYGATDPSEFFAVATETFFEKSREMKAAHPELYEELKSYYKVDPLTWASPADNEDLNHKSFI</sequence>
<name>A0A7V6A664_9BACT</name>
<keyword evidence="1" id="KW-0472">Membrane</keyword>
<keyword evidence="1" id="KW-0812">Transmembrane</keyword>
<organism evidence="2">
    <name type="scientific">Desulfobacca acetoxidans</name>
    <dbReference type="NCBI Taxonomy" id="60893"/>
    <lineage>
        <taxon>Bacteria</taxon>
        <taxon>Pseudomonadati</taxon>
        <taxon>Thermodesulfobacteriota</taxon>
        <taxon>Desulfobaccia</taxon>
        <taxon>Desulfobaccales</taxon>
        <taxon>Desulfobaccaceae</taxon>
        <taxon>Desulfobacca</taxon>
    </lineage>
</organism>
<dbReference type="PANTHER" id="PTHR30164:SF2">
    <property type="entry name" value="PROTEIN MTFA"/>
    <property type="match status" value="1"/>
</dbReference>
<comment type="caution">
    <text evidence="2">The sequence shown here is derived from an EMBL/GenBank/DDBJ whole genome shotgun (WGS) entry which is preliminary data.</text>
</comment>
<accession>A0A7V6A664</accession>
<dbReference type="CDD" id="cd20169">
    <property type="entry name" value="Peptidase_M90_mtfA"/>
    <property type="match status" value="1"/>
</dbReference>
<keyword evidence="1" id="KW-1133">Transmembrane helix</keyword>
<dbReference type="Gene3D" id="3.40.390.10">
    <property type="entry name" value="Collagenase (Catalytic Domain)"/>
    <property type="match status" value="1"/>
</dbReference>
<dbReference type="Gene3D" id="1.10.472.150">
    <property type="entry name" value="Glucose-regulated metallo-peptidase M90, N-terminal domain"/>
    <property type="match status" value="1"/>
</dbReference>
<dbReference type="PANTHER" id="PTHR30164">
    <property type="entry name" value="MTFA PEPTIDASE"/>
    <property type="match status" value="1"/>
</dbReference>
<reference evidence="2" key="1">
    <citation type="journal article" date="2020" name="mSystems">
        <title>Genome- and Community-Level Interaction Insights into Carbon Utilization and Element Cycling Functions of Hydrothermarchaeota in Hydrothermal Sediment.</title>
        <authorList>
            <person name="Zhou Z."/>
            <person name="Liu Y."/>
            <person name="Xu W."/>
            <person name="Pan J."/>
            <person name="Luo Z.H."/>
            <person name="Li M."/>
        </authorList>
    </citation>
    <scope>NUCLEOTIDE SEQUENCE [LARGE SCALE GENOMIC DNA]</scope>
    <source>
        <strain evidence="2">SpSt-767</strain>
    </source>
</reference>
<protein>
    <submittedName>
        <fullName evidence="2">Zinc-dependent peptidase</fullName>
    </submittedName>
</protein>
<dbReference type="GO" id="GO:0004177">
    <property type="term" value="F:aminopeptidase activity"/>
    <property type="evidence" value="ECO:0007669"/>
    <property type="project" value="TreeGrafter"/>
</dbReference>
<dbReference type="InterPro" id="IPR024079">
    <property type="entry name" value="MetalloPept_cat_dom_sf"/>
</dbReference>
<dbReference type="InterPro" id="IPR042252">
    <property type="entry name" value="MtfA_N"/>
</dbReference>
<evidence type="ECO:0000256" key="1">
    <source>
        <dbReference type="SAM" id="Phobius"/>
    </source>
</evidence>
<gene>
    <name evidence="2" type="ORF">ENV52_12970</name>
</gene>
<dbReference type="Pfam" id="PF06167">
    <property type="entry name" value="Peptidase_M90"/>
    <property type="match status" value="1"/>
</dbReference>
<evidence type="ECO:0000313" key="2">
    <source>
        <dbReference type="EMBL" id="HHS30598.1"/>
    </source>
</evidence>